<dbReference type="GO" id="GO:0047443">
    <property type="term" value="F:4-hydroxy-4-methyl-2-oxoglutarate aldolase activity"/>
    <property type="evidence" value="ECO:0007669"/>
    <property type="project" value="UniProtKB-EC"/>
</dbReference>
<keyword evidence="5 9" id="KW-0479">Metal-binding</keyword>
<feature type="binding site" evidence="9">
    <location>
        <position position="98"/>
    </location>
    <ligand>
        <name>Mg(2+)</name>
        <dbReference type="ChEBI" id="CHEBI:18420"/>
    </ligand>
</feature>
<evidence type="ECO:0000256" key="9">
    <source>
        <dbReference type="PIRSR" id="PIRSR605493-1"/>
    </source>
</evidence>
<dbReference type="SUPFAM" id="SSF89562">
    <property type="entry name" value="RraA-like"/>
    <property type="match status" value="1"/>
</dbReference>
<comment type="cofactor">
    <cofactor evidence="9">
        <name>Mg(2+)</name>
        <dbReference type="ChEBI" id="CHEBI:18420"/>
    </cofactor>
</comment>
<name>A0A6G9QJA3_9GAMM</name>
<keyword evidence="9" id="KW-0460">Magnesium</keyword>
<comment type="subunit">
    <text evidence="4 10">Homotrimer.</text>
</comment>
<dbReference type="InterPro" id="IPR036704">
    <property type="entry name" value="RraA/RraA-like_sf"/>
</dbReference>
<organism evidence="11 12">
    <name type="scientific">Shewanella aestuarii</name>
    <dbReference type="NCBI Taxonomy" id="1028752"/>
    <lineage>
        <taxon>Bacteria</taxon>
        <taxon>Pseudomonadati</taxon>
        <taxon>Pseudomonadota</taxon>
        <taxon>Gammaproteobacteria</taxon>
        <taxon>Alteromonadales</taxon>
        <taxon>Shewanellaceae</taxon>
        <taxon>Shewanella</taxon>
    </lineage>
</organism>
<keyword evidence="6 10" id="KW-0456">Lyase</keyword>
<dbReference type="Pfam" id="PF03737">
    <property type="entry name" value="RraA-like"/>
    <property type="match status" value="1"/>
</dbReference>
<comment type="similarity">
    <text evidence="3 10">Belongs to the class II aldolase/RraA-like family.</text>
</comment>
<gene>
    <name evidence="11" type="ORF">HBH39_08685</name>
</gene>
<dbReference type="PANTHER" id="PTHR33254:SF4">
    <property type="entry name" value="4-HYDROXY-4-METHYL-2-OXOGLUTARATE ALDOLASE 3-RELATED"/>
    <property type="match status" value="1"/>
</dbReference>
<comment type="catalytic activity">
    <reaction evidence="1 10">
        <text>4-hydroxy-4-methyl-2-oxoglutarate = 2 pyruvate</text>
        <dbReference type="Rhea" id="RHEA:22748"/>
        <dbReference type="ChEBI" id="CHEBI:15361"/>
        <dbReference type="ChEBI" id="CHEBI:58276"/>
        <dbReference type="EC" id="4.1.3.17"/>
    </reaction>
</comment>
<evidence type="ECO:0000256" key="8">
    <source>
        <dbReference type="ARBA" id="ARBA00047973"/>
    </source>
</evidence>
<dbReference type="GO" id="GO:0008948">
    <property type="term" value="F:oxaloacetate decarboxylase activity"/>
    <property type="evidence" value="ECO:0007669"/>
    <property type="project" value="UniProtKB-EC"/>
</dbReference>
<sequence length="161" mass="17517">MLDLLPDLFDQYPTELHLISIPWQHYGNRPLFFGEVVTVKCFEDNSMVKAELAKPGHGKVLVVDGGGSTRRALLGDLIASCAVDNGWEGIVIYGCIRDVSTINTMNIGVKAIGTNPIKTDKRDIGDVGITLELNSTRVTNGMYIYADLNGVAVSRHALSIK</sequence>
<comment type="catalytic activity">
    <reaction evidence="8 10">
        <text>oxaloacetate + H(+) = pyruvate + CO2</text>
        <dbReference type="Rhea" id="RHEA:15641"/>
        <dbReference type="ChEBI" id="CHEBI:15361"/>
        <dbReference type="ChEBI" id="CHEBI:15378"/>
        <dbReference type="ChEBI" id="CHEBI:16452"/>
        <dbReference type="ChEBI" id="CHEBI:16526"/>
        <dbReference type="EC" id="4.1.1.112"/>
    </reaction>
</comment>
<dbReference type="NCBIfam" id="TIGR01935">
    <property type="entry name" value="NOT-MenG"/>
    <property type="match status" value="1"/>
</dbReference>
<evidence type="ECO:0000256" key="6">
    <source>
        <dbReference type="ARBA" id="ARBA00023239"/>
    </source>
</evidence>
<dbReference type="GO" id="GO:0051252">
    <property type="term" value="P:regulation of RNA metabolic process"/>
    <property type="evidence" value="ECO:0007669"/>
    <property type="project" value="InterPro"/>
</dbReference>
<dbReference type="GO" id="GO:0046872">
    <property type="term" value="F:metal ion binding"/>
    <property type="evidence" value="ECO:0007669"/>
    <property type="project" value="UniProtKB-KW"/>
</dbReference>
<dbReference type="KEGG" id="saes:HBH39_08685"/>
<feature type="binding site" evidence="9">
    <location>
        <begin position="75"/>
        <end position="78"/>
    </location>
    <ligand>
        <name>substrate</name>
    </ligand>
</feature>
<comment type="cofactor">
    <cofactor evidence="2 10">
        <name>a divalent metal cation</name>
        <dbReference type="ChEBI" id="CHEBI:60240"/>
    </cofactor>
</comment>
<evidence type="ECO:0000256" key="5">
    <source>
        <dbReference type="ARBA" id="ARBA00022723"/>
    </source>
</evidence>
<dbReference type="NCBIfam" id="NF006875">
    <property type="entry name" value="PRK09372.1"/>
    <property type="match status" value="1"/>
</dbReference>
<evidence type="ECO:0000256" key="1">
    <source>
        <dbReference type="ARBA" id="ARBA00001342"/>
    </source>
</evidence>
<evidence type="ECO:0000313" key="11">
    <source>
        <dbReference type="EMBL" id="QIR14552.1"/>
    </source>
</evidence>
<dbReference type="AlphaFoldDB" id="A0A6G9QJA3"/>
<dbReference type="EMBL" id="CP050313">
    <property type="protein sequence ID" value="QIR14552.1"/>
    <property type="molecule type" value="Genomic_DNA"/>
</dbReference>
<keyword evidence="12" id="KW-1185">Reference proteome</keyword>
<dbReference type="GO" id="GO:0008428">
    <property type="term" value="F:ribonuclease inhibitor activity"/>
    <property type="evidence" value="ECO:0007669"/>
    <property type="project" value="InterPro"/>
</dbReference>
<dbReference type="InterPro" id="IPR005493">
    <property type="entry name" value="RraA/RraA-like"/>
</dbReference>
<evidence type="ECO:0000256" key="3">
    <source>
        <dbReference type="ARBA" id="ARBA00008621"/>
    </source>
</evidence>
<dbReference type="InterPro" id="IPR010203">
    <property type="entry name" value="RraA"/>
</dbReference>
<reference evidence="11 12" key="1">
    <citation type="submission" date="2020-03" db="EMBL/GenBank/DDBJ databases">
        <title>Complete genome sequence of Shewanella sp.</title>
        <authorList>
            <person name="Kim Y.-S."/>
            <person name="Kim S.-J."/>
            <person name="Jung H.-K."/>
            <person name="Kim K.-H."/>
        </authorList>
    </citation>
    <scope>NUCLEOTIDE SEQUENCE [LARGE SCALE GENOMIC DNA]</scope>
    <source>
        <strain evidence="11 12">PN3F2</strain>
    </source>
</reference>
<protein>
    <recommendedName>
        <fullName evidence="10">4-hydroxy-4-methyl-2-oxoglutarate aldolase</fullName>
        <shortName evidence="10">HMG aldolase</shortName>
        <ecNumber evidence="10">4.1.1.112</ecNumber>
        <ecNumber evidence="10">4.1.3.17</ecNumber>
    </recommendedName>
    <alternativeName>
        <fullName evidence="10">Oxaloacetate decarboxylase</fullName>
    </alternativeName>
</protein>
<evidence type="ECO:0000256" key="4">
    <source>
        <dbReference type="ARBA" id="ARBA00011233"/>
    </source>
</evidence>
<evidence type="ECO:0000256" key="7">
    <source>
        <dbReference type="ARBA" id="ARBA00025046"/>
    </source>
</evidence>
<feature type="binding site" evidence="9">
    <location>
        <position position="97"/>
    </location>
    <ligand>
        <name>substrate</name>
    </ligand>
</feature>
<comment type="function">
    <text evidence="7 10">Catalyzes the aldol cleavage of 4-hydroxy-4-methyl-2-oxoglutarate (HMG) into 2 molecules of pyruvate. Also contains a secondary oxaloacetate (OAA) decarboxylase activity due to the common pyruvate enolate transition state formed following C-C bond cleavage in the retro-aldol and decarboxylation reactions.</text>
</comment>
<dbReference type="RefSeq" id="WP_167677423.1">
    <property type="nucleotide sequence ID" value="NZ_CP050313.1"/>
</dbReference>
<accession>A0A6G9QJA3</accession>
<dbReference type="PANTHER" id="PTHR33254">
    <property type="entry name" value="4-HYDROXY-4-METHYL-2-OXOGLUTARATE ALDOLASE 3-RELATED"/>
    <property type="match status" value="1"/>
</dbReference>
<dbReference type="Gene3D" id="3.50.30.40">
    <property type="entry name" value="Ribonuclease E inhibitor RraA/RraA-like"/>
    <property type="match status" value="1"/>
</dbReference>
<proteinExistence type="inferred from homology"/>
<dbReference type="CDD" id="cd16841">
    <property type="entry name" value="RraA_family"/>
    <property type="match status" value="1"/>
</dbReference>
<dbReference type="EC" id="4.1.3.17" evidence="10"/>
<dbReference type="EC" id="4.1.1.112" evidence="10"/>
<dbReference type="Proteomes" id="UP000502608">
    <property type="component" value="Chromosome"/>
</dbReference>
<evidence type="ECO:0000256" key="2">
    <source>
        <dbReference type="ARBA" id="ARBA00001968"/>
    </source>
</evidence>
<evidence type="ECO:0000313" key="12">
    <source>
        <dbReference type="Proteomes" id="UP000502608"/>
    </source>
</evidence>
<dbReference type="NCBIfam" id="NF009134">
    <property type="entry name" value="PRK12487.1"/>
    <property type="match status" value="1"/>
</dbReference>
<evidence type="ECO:0000256" key="10">
    <source>
        <dbReference type="RuleBase" id="RU004338"/>
    </source>
</evidence>